<dbReference type="EMBL" id="CP078145">
    <property type="protein sequence ID" value="QXN90305.1"/>
    <property type="molecule type" value="Genomic_DNA"/>
</dbReference>
<evidence type="ECO:0000313" key="1">
    <source>
        <dbReference type="EMBL" id="QXN90305.1"/>
    </source>
</evidence>
<dbReference type="Proteomes" id="UP000694257">
    <property type="component" value="Chromosome"/>
</dbReference>
<organism evidence="1 2">
    <name type="scientific">Nocardia iowensis</name>
    <dbReference type="NCBI Taxonomy" id="204891"/>
    <lineage>
        <taxon>Bacteria</taxon>
        <taxon>Bacillati</taxon>
        <taxon>Actinomycetota</taxon>
        <taxon>Actinomycetes</taxon>
        <taxon>Mycobacteriales</taxon>
        <taxon>Nocardiaceae</taxon>
        <taxon>Nocardia</taxon>
    </lineage>
</organism>
<protein>
    <submittedName>
        <fullName evidence="1">Uncharacterized protein</fullName>
    </submittedName>
</protein>
<gene>
    <name evidence="1" type="ORF">KV110_33585</name>
</gene>
<sequence length="265" mass="29736">MNHRTPDRKVVDDIDALVDEQLAQRPDSGTAEGCPHCPSEWHALPIRMQLLVLRLRYCGCEDCEAALDAYDYASDDSPVFCPGSQFYGPLQPLHQRLRGLRGLIPIRIEIIDVADIDAAQADPPPGPVPPDGCAYRIPFPASADYRAQVWAYRLSRPWREANYVFVSHAKRSFDDDGPEFETAIFRYHPPGTPQPRVTERFYVDGHWHGVLAGEDISHYQAAIDHNGVIVEVDPSLRARFHADGRVDPDLFVQQVTGQMVVAIVE</sequence>
<reference evidence="1 2" key="1">
    <citation type="submission" date="2021-07" db="EMBL/GenBank/DDBJ databases">
        <title>Whole Genome Sequence of Nocardia Iowensis.</title>
        <authorList>
            <person name="Lamm A."/>
            <person name="Collins-Fairclough A.M."/>
            <person name="Bunk B."/>
            <person name="Sproer C."/>
        </authorList>
    </citation>
    <scope>NUCLEOTIDE SEQUENCE [LARGE SCALE GENOMIC DNA]</scope>
    <source>
        <strain evidence="1 2">NRRL 5646</strain>
    </source>
</reference>
<evidence type="ECO:0000313" key="2">
    <source>
        <dbReference type="Proteomes" id="UP000694257"/>
    </source>
</evidence>
<keyword evidence="2" id="KW-1185">Reference proteome</keyword>
<accession>A0ABX8RPT9</accession>
<proteinExistence type="predicted"/>
<dbReference type="RefSeq" id="WP_218471177.1">
    <property type="nucleotide sequence ID" value="NZ_BAABJN010000006.1"/>
</dbReference>
<name>A0ABX8RPT9_NOCIO</name>